<name>A0A8S5PEY5_9CAUD</name>
<dbReference type="EMBL" id="BK015416">
    <property type="protein sequence ID" value="DAE05743.1"/>
    <property type="molecule type" value="Genomic_DNA"/>
</dbReference>
<accession>A0A8S5PEY5</accession>
<evidence type="ECO:0000259" key="1">
    <source>
        <dbReference type="Pfam" id="PF14594"/>
    </source>
</evidence>
<evidence type="ECO:0000313" key="2">
    <source>
        <dbReference type="EMBL" id="DAE05743.1"/>
    </source>
</evidence>
<sequence>MDIYVYSTGMELLGVVDEINSLMWTRRYWRCGEFSLLAPLNSRNISLLRLGRLIMRKGDDEAGQIQYIRISKDNSGMDTIEVQGKFITHWLGTRLILASDTYSMATHTLLETLVAKNMVSPDTTARKIPSLAVRAGTVDDETLDYTTEIYSGLLDVCESRAQLAKIGFRIVTDQDEGKHYFTTYKGLDRTSSQSTNPPAIFSPDFDNVLSQEMTSSRENLATDAYIEGQTNEDAPRLIAEVSSGTYTGLDRIECYYLASDIAQTVSNSDGSQKTIPDEKYIAMLAAKGASYLQSKIETNSFASTINPNALLKYKVDYDVGDRVTCINRQWGVTRDARITEATETWDSSGPGLSITFGESLPTLSETLKWR</sequence>
<protein>
    <recommendedName>
        <fullName evidence="1">Gp28/Gp37-like domain-containing protein</fullName>
    </recommendedName>
</protein>
<organism evidence="2">
    <name type="scientific">Myoviridae sp. ctsNT17</name>
    <dbReference type="NCBI Taxonomy" id="2825191"/>
    <lineage>
        <taxon>Viruses</taxon>
        <taxon>Duplodnaviria</taxon>
        <taxon>Heunggongvirae</taxon>
        <taxon>Uroviricota</taxon>
        <taxon>Caudoviricetes</taxon>
    </lineage>
</organism>
<reference evidence="2" key="1">
    <citation type="journal article" date="2021" name="Proc. Natl. Acad. Sci. U.S.A.">
        <title>A Catalog of Tens of Thousands of Viruses from Human Metagenomes Reveals Hidden Associations with Chronic Diseases.</title>
        <authorList>
            <person name="Tisza M.J."/>
            <person name="Buck C.B."/>
        </authorList>
    </citation>
    <scope>NUCLEOTIDE SEQUENCE</scope>
    <source>
        <strain evidence="2">CtsNT17</strain>
    </source>
</reference>
<dbReference type="InterPro" id="IPR029432">
    <property type="entry name" value="Gp28/Gp37-like_dom"/>
</dbReference>
<feature type="domain" description="Gp28/Gp37-like" evidence="1">
    <location>
        <begin position="3"/>
        <end position="358"/>
    </location>
</feature>
<dbReference type="Pfam" id="PF14594">
    <property type="entry name" value="Sipho_Gp37"/>
    <property type="match status" value="1"/>
</dbReference>
<proteinExistence type="predicted"/>